<keyword evidence="2" id="KW-1185">Reference proteome</keyword>
<proteinExistence type="predicted"/>
<dbReference type="EMBL" id="JAATIZ010000003">
    <property type="protein sequence ID" value="NJB65540.1"/>
    <property type="molecule type" value="Genomic_DNA"/>
</dbReference>
<accession>A0ABX0WS13</accession>
<protein>
    <recommendedName>
        <fullName evidence="3">Glycosyltransferase 2-like domain-containing protein</fullName>
    </recommendedName>
</protein>
<dbReference type="RefSeq" id="WP_167661520.1">
    <property type="nucleotide sequence ID" value="NZ_BMCQ01000003.1"/>
</dbReference>
<evidence type="ECO:0000313" key="2">
    <source>
        <dbReference type="Proteomes" id="UP000783934"/>
    </source>
</evidence>
<dbReference type="Proteomes" id="UP000783934">
    <property type="component" value="Unassembled WGS sequence"/>
</dbReference>
<name>A0ABX0WS13_9BURK</name>
<reference evidence="1 2" key="1">
    <citation type="submission" date="2020-03" db="EMBL/GenBank/DDBJ databases">
        <title>Genomic Encyclopedia of Type Strains, Phase IV (KMG-IV): sequencing the most valuable type-strain genomes for metagenomic binning, comparative biology and taxonomic classification.</title>
        <authorList>
            <person name="Goeker M."/>
        </authorList>
    </citation>
    <scope>NUCLEOTIDE SEQUENCE [LARGE SCALE GENOMIC DNA]</scope>
    <source>
        <strain evidence="1 2">DSM 26613</strain>
    </source>
</reference>
<sequence>MASIDFFQTPIFIIVFNRLEALRPVVSWLEQAGYKNIHLIDNASTYPPLLDYLAASPHHVHTMQENHGHLVLWKSGQFDHIIQHQPFVLNDCDVLPSKNCPADVVERLAAILARYKNFTKVGLSLHIDDLPAHYAHKQQVIEWETPFWEHPLEDGTLFEAAIDTTFAYYKPGITPDDPKWWRSIRTAPPLSAHHLPWYVDTTVQTEEDLYYQQHVQAMSSQWSTTDPVMLKEQNIKLMAEVSALRKEIELLKQGQLQRSTYHLRQHLIHWADTLGVGGFLRKIRRKLGR</sequence>
<evidence type="ECO:0000313" key="1">
    <source>
        <dbReference type="EMBL" id="NJB65540.1"/>
    </source>
</evidence>
<comment type="caution">
    <text evidence="1">The sequence shown here is derived from an EMBL/GenBank/DDBJ whole genome shotgun (WGS) entry which is preliminary data.</text>
</comment>
<organism evidence="1 2">
    <name type="scientific">Paenalcaligenes hominis</name>
    <dbReference type="NCBI Taxonomy" id="643674"/>
    <lineage>
        <taxon>Bacteria</taxon>
        <taxon>Pseudomonadati</taxon>
        <taxon>Pseudomonadota</taxon>
        <taxon>Betaproteobacteria</taxon>
        <taxon>Burkholderiales</taxon>
        <taxon>Alcaligenaceae</taxon>
        <taxon>Paenalcaligenes</taxon>
    </lineage>
</organism>
<gene>
    <name evidence="1" type="ORF">GGR41_001789</name>
</gene>
<evidence type="ECO:0008006" key="3">
    <source>
        <dbReference type="Google" id="ProtNLM"/>
    </source>
</evidence>